<protein>
    <submittedName>
        <fullName evidence="1">Uncharacterized protein</fullName>
    </submittedName>
</protein>
<dbReference type="Pfam" id="PF18897">
    <property type="entry name" value="Gp3-like"/>
    <property type="match status" value="1"/>
</dbReference>
<evidence type="ECO:0000313" key="2">
    <source>
        <dbReference type="Proteomes" id="UP000556436"/>
    </source>
</evidence>
<dbReference type="InterPro" id="IPR043991">
    <property type="entry name" value="Gp3-like"/>
</dbReference>
<name>A0A7W7LIU7_STRNE</name>
<evidence type="ECO:0000313" key="1">
    <source>
        <dbReference type="EMBL" id="MBB4890849.1"/>
    </source>
</evidence>
<organism evidence="1 2">
    <name type="scientific">Streptomyces netropsis</name>
    <name type="common">Streptoverticillium netropsis</name>
    <dbReference type="NCBI Taxonomy" id="55404"/>
    <lineage>
        <taxon>Bacteria</taxon>
        <taxon>Bacillati</taxon>
        <taxon>Actinomycetota</taxon>
        <taxon>Actinomycetes</taxon>
        <taxon>Kitasatosporales</taxon>
        <taxon>Streptomycetaceae</taxon>
        <taxon>Streptomyces</taxon>
    </lineage>
</organism>
<dbReference type="EMBL" id="JACHJG010000027">
    <property type="protein sequence ID" value="MBB4890849.1"/>
    <property type="molecule type" value="Genomic_DNA"/>
</dbReference>
<accession>A0A7W7LIU7</accession>
<reference evidence="1 2" key="1">
    <citation type="submission" date="2020-08" db="EMBL/GenBank/DDBJ databases">
        <title>Genomic Encyclopedia of Type Strains, Phase III (KMG-III): the genomes of soil and plant-associated and newly described type strains.</title>
        <authorList>
            <person name="Whitman W."/>
        </authorList>
    </citation>
    <scope>NUCLEOTIDE SEQUENCE [LARGE SCALE GENOMIC DNA]</scope>
    <source>
        <strain evidence="1 2">CECT 3265</strain>
    </source>
</reference>
<dbReference type="Proteomes" id="UP000556436">
    <property type="component" value="Unassembled WGS sequence"/>
</dbReference>
<dbReference type="AlphaFoldDB" id="A0A7W7LIU7"/>
<sequence length="93" mass="10041">MTERKAAAKSFQGPQPNTVLTFRLADAPELGLFRFHSMSWKLAEAIQEAKDAIDCANDGVLVELGLELVKLPTASGVSVSYRKPVIKVLKAVG</sequence>
<gene>
    <name evidence="1" type="ORF">FHS38_006941</name>
</gene>
<comment type="caution">
    <text evidence="1">The sequence shown here is derived from an EMBL/GenBank/DDBJ whole genome shotgun (WGS) entry which is preliminary data.</text>
</comment>
<keyword evidence="2" id="KW-1185">Reference proteome</keyword>
<proteinExistence type="predicted"/>